<feature type="compositionally biased region" description="Acidic residues" evidence="1">
    <location>
        <begin position="219"/>
        <end position="231"/>
    </location>
</feature>
<dbReference type="InterPro" id="IPR046520">
    <property type="entry name" value="DUF6697"/>
</dbReference>
<evidence type="ECO:0000313" key="4">
    <source>
        <dbReference type="Proteomes" id="UP000298030"/>
    </source>
</evidence>
<evidence type="ECO:0000259" key="2">
    <source>
        <dbReference type="Pfam" id="PF20411"/>
    </source>
</evidence>
<name>A0A4Y7TV61_COPMI</name>
<reference evidence="3 4" key="1">
    <citation type="journal article" date="2019" name="Nat. Ecol. Evol.">
        <title>Megaphylogeny resolves global patterns of mushroom evolution.</title>
        <authorList>
            <person name="Varga T."/>
            <person name="Krizsan K."/>
            <person name="Foldi C."/>
            <person name="Dima B."/>
            <person name="Sanchez-Garcia M."/>
            <person name="Sanchez-Ramirez S."/>
            <person name="Szollosi G.J."/>
            <person name="Szarkandi J.G."/>
            <person name="Papp V."/>
            <person name="Albert L."/>
            <person name="Andreopoulos W."/>
            <person name="Angelini C."/>
            <person name="Antonin V."/>
            <person name="Barry K.W."/>
            <person name="Bougher N.L."/>
            <person name="Buchanan P."/>
            <person name="Buyck B."/>
            <person name="Bense V."/>
            <person name="Catcheside P."/>
            <person name="Chovatia M."/>
            <person name="Cooper J."/>
            <person name="Damon W."/>
            <person name="Desjardin D."/>
            <person name="Finy P."/>
            <person name="Geml J."/>
            <person name="Haridas S."/>
            <person name="Hughes K."/>
            <person name="Justo A."/>
            <person name="Karasinski D."/>
            <person name="Kautmanova I."/>
            <person name="Kiss B."/>
            <person name="Kocsube S."/>
            <person name="Kotiranta H."/>
            <person name="LaButti K.M."/>
            <person name="Lechner B.E."/>
            <person name="Liimatainen K."/>
            <person name="Lipzen A."/>
            <person name="Lukacs Z."/>
            <person name="Mihaltcheva S."/>
            <person name="Morgado L.N."/>
            <person name="Niskanen T."/>
            <person name="Noordeloos M.E."/>
            <person name="Ohm R.A."/>
            <person name="Ortiz-Santana B."/>
            <person name="Ovrebo C."/>
            <person name="Racz N."/>
            <person name="Riley R."/>
            <person name="Savchenko A."/>
            <person name="Shiryaev A."/>
            <person name="Soop K."/>
            <person name="Spirin V."/>
            <person name="Szebenyi C."/>
            <person name="Tomsovsky M."/>
            <person name="Tulloss R.E."/>
            <person name="Uehling J."/>
            <person name="Grigoriev I.V."/>
            <person name="Vagvolgyi C."/>
            <person name="Papp T."/>
            <person name="Martin F.M."/>
            <person name="Miettinen O."/>
            <person name="Hibbett D.S."/>
            <person name="Nagy L.G."/>
        </authorList>
    </citation>
    <scope>NUCLEOTIDE SEQUENCE [LARGE SCALE GENOMIC DNA]</scope>
    <source>
        <strain evidence="3 4">FP101781</strain>
    </source>
</reference>
<dbReference type="Proteomes" id="UP000298030">
    <property type="component" value="Unassembled WGS sequence"/>
</dbReference>
<feature type="compositionally biased region" description="Basic and acidic residues" evidence="1">
    <location>
        <begin position="49"/>
        <end position="63"/>
    </location>
</feature>
<feature type="domain" description="DUF6697" evidence="2">
    <location>
        <begin position="275"/>
        <end position="476"/>
    </location>
</feature>
<gene>
    <name evidence="3" type="ORF">FA13DRAFT_708609</name>
</gene>
<feature type="compositionally biased region" description="Low complexity" evidence="1">
    <location>
        <begin position="495"/>
        <end position="530"/>
    </location>
</feature>
<dbReference type="EMBL" id="QPFP01000003">
    <property type="protein sequence ID" value="TEB37824.1"/>
    <property type="molecule type" value="Genomic_DNA"/>
</dbReference>
<feature type="region of interest" description="Disordered" evidence="1">
    <location>
        <begin position="486"/>
        <end position="580"/>
    </location>
</feature>
<feature type="compositionally biased region" description="Low complexity" evidence="1">
    <location>
        <begin position="554"/>
        <end position="563"/>
    </location>
</feature>
<feature type="compositionally biased region" description="Pro residues" evidence="1">
    <location>
        <begin position="64"/>
        <end position="73"/>
    </location>
</feature>
<feature type="region of interest" description="Disordered" evidence="1">
    <location>
        <begin position="1"/>
        <end position="238"/>
    </location>
</feature>
<dbReference type="OrthoDB" id="3265858at2759"/>
<evidence type="ECO:0000313" key="3">
    <source>
        <dbReference type="EMBL" id="TEB37824.1"/>
    </source>
</evidence>
<dbReference type="Pfam" id="PF20411">
    <property type="entry name" value="DUF6697"/>
    <property type="match status" value="1"/>
</dbReference>
<sequence>MDAIDLTSTMEEDIRRALGGSAEREIQEPLTPASQTPGFSAKALGKRKQIYDDERQPSKKLKPESPPALPEPPWVRDSRAKPALGPPGRDASDLTKANLPFSSPQISSSTSGLVCPAVQTPQPPPARSAAAVLQFQPSEPIIPPPVVPLLSTPEKPIPSPSTPKPAHARESPPPVQHTPTPAPAELPVPRSPAPTTSAPQPDPMVTAAEKPKAAPVYQPEEEEEEEEEGDEPQLQRPNIKVKEEFALNLPASVIEAHLQDAPKYTPSPPPTPFSVPRIVMRLSYGGSDQHLIQYIAADKNPSGNKKRRLVYPMPDMNPAMPMIPGESGLLFASRPELVKDKQGPWSVFRRERKARWVYLGEYENTLVGKMTKEQFCWQKETVQSHWAKLVSTNRSPKYSQMRARIALRKAGILPVKDKNAASELISEELEKMKVGKGHPVDQKDILEAFKKGDEGIDILRMKCVSYDHVFIEHVAEEYRKYREGKEAEQKEKEVSASALSPSTPAPSTSRPNTRSRPPASSASSTTSESAVAMELQIRADTSPEVSSRGGAGSRSGLSSRNGAGESGSRRGIGRAIDSSTGWVPERWRPFVCFVPRRR</sequence>
<proteinExistence type="predicted"/>
<protein>
    <recommendedName>
        <fullName evidence="2">DUF6697 domain-containing protein</fullName>
    </recommendedName>
</protein>
<evidence type="ECO:0000256" key="1">
    <source>
        <dbReference type="SAM" id="MobiDB-lite"/>
    </source>
</evidence>
<organism evidence="3 4">
    <name type="scientific">Coprinellus micaceus</name>
    <name type="common">Glistening ink-cap mushroom</name>
    <name type="synonym">Coprinus micaceus</name>
    <dbReference type="NCBI Taxonomy" id="71717"/>
    <lineage>
        <taxon>Eukaryota</taxon>
        <taxon>Fungi</taxon>
        <taxon>Dikarya</taxon>
        <taxon>Basidiomycota</taxon>
        <taxon>Agaricomycotina</taxon>
        <taxon>Agaricomycetes</taxon>
        <taxon>Agaricomycetidae</taxon>
        <taxon>Agaricales</taxon>
        <taxon>Agaricineae</taxon>
        <taxon>Psathyrellaceae</taxon>
        <taxon>Coprinellus</taxon>
    </lineage>
</organism>
<feature type="compositionally biased region" description="Low complexity" evidence="1">
    <location>
        <begin position="102"/>
        <end position="111"/>
    </location>
</feature>
<comment type="caution">
    <text evidence="3">The sequence shown here is derived from an EMBL/GenBank/DDBJ whole genome shotgun (WGS) entry which is preliminary data.</text>
</comment>
<dbReference type="AlphaFoldDB" id="A0A4Y7TV61"/>
<feature type="compositionally biased region" description="Pro residues" evidence="1">
    <location>
        <begin position="171"/>
        <end position="192"/>
    </location>
</feature>
<dbReference type="STRING" id="71717.A0A4Y7TV61"/>
<keyword evidence="4" id="KW-1185">Reference proteome</keyword>
<feature type="compositionally biased region" description="Basic and acidic residues" evidence="1">
    <location>
        <begin position="12"/>
        <end position="27"/>
    </location>
</feature>
<accession>A0A4Y7TV61</accession>